<dbReference type="InterPro" id="IPR010282">
    <property type="entry name" value="Uncharacterised_HutD/Ves"/>
</dbReference>
<name>A0ABS8DAL7_9NEIS</name>
<gene>
    <name evidence="1" type="ORF">LIN78_15540</name>
</gene>
<proteinExistence type="predicted"/>
<dbReference type="InterPro" id="IPR011051">
    <property type="entry name" value="RmlC_Cupin_sf"/>
</dbReference>
<reference evidence="1" key="1">
    <citation type="submission" date="2021-10" db="EMBL/GenBank/DDBJ databases">
        <title>The complete genome sequence of Leeia sp. TBRC 13508.</title>
        <authorList>
            <person name="Charoenyingcharoen P."/>
            <person name="Yukphan P."/>
        </authorList>
    </citation>
    <scope>NUCLEOTIDE SEQUENCE</scope>
    <source>
        <strain evidence="1">TBRC 13508</strain>
    </source>
</reference>
<protein>
    <submittedName>
        <fullName evidence="1">HutD family protein</fullName>
    </submittedName>
</protein>
<evidence type="ECO:0000313" key="1">
    <source>
        <dbReference type="EMBL" id="MCB6184961.1"/>
    </source>
</evidence>
<dbReference type="InterPro" id="IPR014710">
    <property type="entry name" value="RmlC-like_jellyroll"/>
</dbReference>
<dbReference type="EMBL" id="JAJBZT010000011">
    <property type="protein sequence ID" value="MCB6184961.1"/>
    <property type="molecule type" value="Genomic_DNA"/>
</dbReference>
<dbReference type="SUPFAM" id="SSF51182">
    <property type="entry name" value="RmlC-like cupins"/>
    <property type="match status" value="1"/>
</dbReference>
<dbReference type="Pfam" id="PF05962">
    <property type="entry name" value="HutD"/>
    <property type="match status" value="1"/>
</dbReference>
<sequence>MLDVYSIHKAAPVRWKNGLGKTRLLFSGNSSQSTSVRVSLAFFNKTVEFSQFPGIHRTSILLNHSDIQLDFEDGESAKLNYLTPFRYKGDRALLGNVISGEPNIFNVMSESEAIRTDVITIENVGSLGPGKFVCMTLNDIEVNCDGELKQVTAGNMLMIETNQTAEIRSIEDSKKSRLIVVTI</sequence>
<accession>A0ABS8DAL7</accession>
<dbReference type="Proteomes" id="UP001165395">
    <property type="component" value="Unassembled WGS sequence"/>
</dbReference>
<organism evidence="1 2">
    <name type="scientific">Leeia speluncae</name>
    <dbReference type="NCBI Taxonomy" id="2884804"/>
    <lineage>
        <taxon>Bacteria</taxon>
        <taxon>Pseudomonadati</taxon>
        <taxon>Pseudomonadota</taxon>
        <taxon>Betaproteobacteria</taxon>
        <taxon>Neisseriales</taxon>
        <taxon>Leeiaceae</taxon>
        <taxon>Leeia</taxon>
    </lineage>
</organism>
<dbReference type="PANTHER" id="PTHR37943">
    <property type="entry name" value="PROTEIN VES"/>
    <property type="match status" value="1"/>
</dbReference>
<dbReference type="Gene3D" id="2.60.120.10">
    <property type="entry name" value="Jelly Rolls"/>
    <property type="match status" value="1"/>
</dbReference>
<comment type="caution">
    <text evidence="1">The sequence shown here is derived from an EMBL/GenBank/DDBJ whole genome shotgun (WGS) entry which is preliminary data.</text>
</comment>
<dbReference type="RefSeq" id="WP_227181780.1">
    <property type="nucleotide sequence ID" value="NZ_JAJBZT010000011.1"/>
</dbReference>
<evidence type="ECO:0000313" key="2">
    <source>
        <dbReference type="Proteomes" id="UP001165395"/>
    </source>
</evidence>
<keyword evidence="2" id="KW-1185">Reference proteome</keyword>
<dbReference type="PANTHER" id="PTHR37943:SF1">
    <property type="entry name" value="PROTEIN VES"/>
    <property type="match status" value="1"/>
</dbReference>